<keyword evidence="4" id="KW-0812">Transmembrane</keyword>
<dbReference type="PANTHER" id="PTHR48043:SF145">
    <property type="entry name" value="FI06409P-RELATED"/>
    <property type="match status" value="1"/>
</dbReference>
<organism evidence="6 7">
    <name type="scientific">Pestalotiopsis fici (strain W106-1 / CGMCC3.15140)</name>
    <dbReference type="NCBI Taxonomy" id="1229662"/>
    <lineage>
        <taxon>Eukaryota</taxon>
        <taxon>Fungi</taxon>
        <taxon>Dikarya</taxon>
        <taxon>Ascomycota</taxon>
        <taxon>Pezizomycotina</taxon>
        <taxon>Sordariomycetes</taxon>
        <taxon>Xylariomycetidae</taxon>
        <taxon>Amphisphaeriales</taxon>
        <taxon>Sporocadaceae</taxon>
        <taxon>Pestalotiopsis</taxon>
    </lineage>
</organism>
<protein>
    <recommendedName>
        <fullName evidence="5">Erythromycin biosynthesis protein CIII-like C-terminal domain-containing protein</fullName>
    </recommendedName>
</protein>
<name>W3X917_PESFW</name>
<feature type="region of interest" description="Disordered" evidence="3">
    <location>
        <begin position="1"/>
        <end position="32"/>
    </location>
</feature>
<evidence type="ECO:0000259" key="5">
    <source>
        <dbReference type="Pfam" id="PF06722"/>
    </source>
</evidence>
<evidence type="ECO:0000256" key="2">
    <source>
        <dbReference type="ARBA" id="ARBA00022679"/>
    </source>
</evidence>
<proteinExistence type="predicted"/>
<dbReference type="EMBL" id="KI912112">
    <property type="protein sequence ID" value="ETS81666.1"/>
    <property type="molecule type" value="Genomic_DNA"/>
</dbReference>
<evidence type="ECO:0000256" key="1">
    <source>
        <dbReference type="ARBA" id="ARBA00022676"/>
    </source>
</evidence>
<dbReference type="GO" id="GO:0016758">
    <property type="term" value="F:hexosyltransferase activity"/>
    <property type="evidence" value="ECO:0007669"/>
    <property type="project" value="UniProtKB-ARBA"/>
</dbReference>
<dbReference type="GeneID" id="19271681"/>
<dbReference type="RefSeq" id="XP_007833440.1">
    <property type="nucleotide sequence ID" value="XM_007835249.1"/>
</dbReference>
<feature type="transmembrane region" description="Helical" evidence="4">
    <location>
        <begin position="38"/>
        <end position="58"/>
    </location>
</feature>
<dbReference type="Proteomes" id="UP000030651">
    <property type="component" value="Unassembled WGS sequence"/>
</dbReference>
<dbReference type="CDD" id="cd03784">
    <property type="entry name" value="GT1_Gtf-like"/>
    <property type="match status" value="1"/>
</dbReference>
<dbReference type="OrthoDB" id="407298at2759"/>
<sequence>MMEHRRRDRLSQSSAADTSISTSEKEDRPRKASGANRIFSWTSILAVLVLGLAVSQWLRSTPVELPPLIRGKDNTVLFLAHAESGQINVQLATVQALAQAHPEIDIHIASFSTAAKHVERASAFALAKTSSGRGIKFHELPGPDRSAAIMRRLGCDGRSVDDCISHRPGAAGIASLVSQLEVAVISWNGTEHYAIYQEVIRLVDEIDPAVVVLDYLHRPGVDAIRHLNRAHVIITPNALSDVVTFIQDYGAGLWKYPALGTGFTFPVPWHRIPENLYVNLRFIYSAIFKPLSRDVMSYLRSKGVKPIELFDLRPDALFISQTLPEASLPVTNVPANVTAVGALLLDSAPAAQQDAGLVKWLQKPTVVVNLGSLFTYSEERAITMAAAIGWLLDHTDFQVLWKMAPHNDFGDAYAAPLQEFVKQERLKISHWLPIDTLGLLEAGNVVAFIHHGGASSYHEAVVAGVPQVVIPMWEDLYNFAQLAEDLGIGVYACRRTAPAWTVEDLVDAFGKVVMETEASLKMRETAHRIGVISRKRPGREVAAELIAEMVVPQ</sequence>
<dbReference type="SUPFAM" id="SSF53756">
    <property type="entry name" value="UDP-Glycosyltransferase/glycogen phosphorylase"/>
    <property type="match status" value="1"/>
</dbReference>
<accession>W3X917</accession>
<dbReference type="KEGG" id="pfy:PFICI_06668"/>
<evidence type="ECO:0000313" key="7">
    <source>
        <dbReference type="Proteomes" id="UP000030651"/>
    </source>
</evidence>
<keyword evidence="2" id="KW-0808">Transferase</keyword>
<evidence type="ECO:0000256" key="3">
    <source>
        <dbReference type="SAM" id="MobiDB-lite"/>
    </source>
</evidence>
<dbReference type="InterPro" id="IPR010610">
    <property type="entry name" value="EryCIII-like_C"/>
</dbReference>
<dbReference type="InParanoid" id="W3X917"/>
<dbReference type="InterPro" id="IPR050271">
    <property type="entry name" value="UDP-glycosyltransferase"/>
</dbReference>
<feature type="domain" description="Erythromycin biosynthesis protein CIII-like C-terminal" evidence="5">
    <location>
        <begin position="428"/>
        <end position="526"/>
    </location>
</feature>
<reference evidence="7" key="1">
    <citation type="journal article" date="2015" name="BMC Genomics">
        <title>Genomic and transcriptomic analysis of the endophytic fungus Pestalotiopsis fici reveals its lifestyle and high potential for synthesis of natural products.</title>
        <authorList>
            <person name="Wang X."/>
            <person name="Zhang X."/>
            <person name="Liu L."/>
            <person name="Xiang M."/>
            <person name="Wang W."/>
            <person name="Sun X."/>
            <person name="Che Y."/>
            <person name="Guo L."/>
            <person name="Liu G."/>
            <person name="Guo L."/>
            <person name="Wang C."/>
            <person name="Yin W.B."/>
            <person name="Stadler M."/>
            <person name="Zhang X."/>
            <person name="Liu X."/>
        </authorList>
    </citation>
    <scope>NUCLEOTIDE SEQUENCE [LARGE SCALE GENOMIC DNA]</scope>
    <source>
        <strain evidence="7">W106-1 / CGMCC3.15140</strain>
    </source>
</reference>
<dbReference type="Gene3D" id="3.40.50.2000">
    <property type="entry name" value="Glycogen Phosphorylase B"/>
    <property type="match status" value="2"/>
</dbReference>
<dbReference type="eggNOG" id="KOG1192">
    <property type="taxonomic scope" value="Eukaryota"/>
</dbReference>
<keyword evidence="7" id="KW-1185">Reference proteome</keyword>
<keyword evidence="1" id="KW-0328">Glycosyltransferase</keyword>
<dbReference type="InterPro" id="IPR002213">
    <property type="entry name" value="UDP_glucos_trans"/>
</dbReference>
<dbReference type="OMA" id="NCFHEAI"/>
<dbReference type="GO" id="GO:0008194">
    <property type="term" value="F:UDP-glycosyltransferase activity"/>
    <property type="evidence" value="ECO:0007669"/>
    <property type="project" value="InterPro"/>
</dbReference>
<dbReference type="HOGENOM" id="CLU_031484_0_0_1"/>
<gene>
    <name evidence="6" type="ORF">PFICI_06668</name>
</gene>
<evidence type="ECO:0000256" key="4">
    <source>
        <dbReference type="SAM" id="Phobius"/>
    </source>
</evidence>
<dbReference type="AlphaFoldDB" id="W3X917"/>
<feature type="compositionally biased region" description="Polar residues" evidence="3">
    <location>
        <begin position="11"/>
        <end position="22"/>
    </location>
</feature>
<dbReference type="PANTHER" id="PTHR48043">
    <property type="entry name" value="EG:EG0003.4 PROTEIN-RELATED"/>
    <property type="match status" value="1"/>
</dbReference>
<dbReference type="Pfam" id="PF06722">
    <property type="entry name" value="EryCIII-like_C"/>
    <property type="match status" value="1"/>
</dbReference>
<keyword evidence="4" id="KW-0472">Membrane</keyword>
<evidence type="ECO:0000313" key="6">
    <source>
        <dbReference type="EMBL" id="ETS81666.1"/>
    </source>
</evidence>
<keyword evidence="4" id="KW-1133">Transmembrane helix</keyword>